<dbReference type="EMBL" id="JH793045">
    <property type="protein sequence ID" value="ELQ32619.1"/>
    <property type="molecule type" value="Genomic_DNA"/>
</dbReference>
<organism evidence="1">
    <name type="scientific">Pyricularia oryzae (strain Y34)</name>
    <name type="common">Rice blast fungus</name>
    <name type="synonym">Magnaporthe oryzae</name>
    <dbReference type="NCBI Taxonomy" id="1143189"/>
    <lineage>
        <taxon>Eukaryota</taxon>
        <taxon>Fungi</taxon>
        <taxon>Dikarya</taxon>
        <taxon>Ascomycota</taxon>
        <taxon>Pezizomycotina</taxon>
        <taxon>Sordariomycetes</taxon>
        <taxon>Sordariomycetidae</taxon>
        <taxon>Magnaporthales</taxon>
        <taxon>Pyriculariaceae</taxon>
        <taxon>Pyricularia</taxon>
    </lineage>
</organism>
<reference evidence="1" key="1">
    <citation type="journal article" date="2012" name="PLoS Genet.">
        <title>Comparative analysis of the genomes of two field isolates of the rice blast fungus Magnaporthe oryzae.</title>
        <authorList>
            <person name="Xue M."/>
            <person name="Yang J."/>
            <person name="Li Z."/>
            <person name="Hu S."/>
            <person name="Yao N."/>
            <person name="Dean R.A."/>
            <person name="Zhao W."/>
            <person name="Shen M."/>
            <person name="Zhang H."/>
            <person name="Li C."/>
            <person name="Liu L."/>
            <person name="Cao L."/>
            <person name="Xu X."/>
            <person name="Xing Y."/>
            <person name="Hsiang T."/>
            <person name="Zhang Z."/>
            <person name="Xu J.R."/>
            <person name="Peng Y.L."/>
        </authorList>
    </citation>
    <scope>NUCLEOTIDE SEQUENCE</scope>
    <source>
        <strain evidence="1">Y34</strain>
    </source>
</reference>
<evidence type="ECO:0000313" key="1">
    <source>
        <dbReference type="EMBL" id="ELQ32619.1"/>
    </source>
</evidence>
<protein>
    <submittedName>
        <fullName evidence="1">Uncharacterized protein</fullName>
    </submittedName>
</protein>
<dbReference type="Proteomes" id="UP000011086">
    <property type="component" value="Unassembled WGS sequence"/>
</dbReference>
<gene>
    <name evidence="1" type="ORF">OOU_Y34scaffold01081g1</name>
</gene>
<dbReference type="AlphaFoldDB" id="A0AA97NLZ1"/>
<sequence length="29" mass="3633">MAEICTLRVSRKKYTRSSWPSRVPWRFYQ</sequence>
<accession>A0AA97NLZ1</accession>
<name>A0AA97NLZ1_PYRO3</name>
<proteinExistence type="predicted"/>